<comment type="caution">
    <text evidence="2">The sequence shown here is derived from an EMBL/GenBank/DDBJ whole genome shotgun (WGS) entry which is preliminary data.</text>
</comment>
<dbReference type="Proteomes" id="UP000078340">
    <property type="component" value="Unassembled WGS sequence"/>
</dbReference>
<dbReference type="AlphaFoldDB" id="A0A179H6I4"/>
<feature type="region of interest" description="Disordered" evidence="1">
    <location>
        <begin position="195"/>
        <end position="219"/>
    </location>
</feature>
<dbReference type="SUPFAM" id="SSF48208">
    <property type="entry name" value="Six-hairpin glycosidases"/>
    <property type="match status" value="1"/>
</dbReference>
<feature type="region of interest" description="Disordered" evidence="1">
    <location>
        <begin position="88"/>
        <end position="126"/>
    </location>
</feature>
<dbReference type="InterPro" id="IPR008928">
    <property type="entry name" value="6-hairpin_glycosidase_sf"/>
</dbReference>
<dbReference type="GeneID" id="28890308"/>
<proteinExistence type="predicted"/>
<feature type="compositionally biased region" description="Basic and acidic residues" evidence="1">
    <location>
        <begin position="88"/>
        <end position="97"/>
    </location>
</feature>
<evidence type="ECO:0000313" key="2">
    <source>
        <dbReference type="EMBL" id="OAQ85796.1"/>
    </source>
</evidence>
<protein>
    <submittedName>
        <fullName evidence="2">L-ascorbic acid binding protein</fullName>
    </submittedName>
</protein>
<dbReference type="STRING" id="33203.A0A179H6I4"/>
<dbReference type="OMA" id="AFGVVNF"/>
<name>A0A179H6I4_PURLI</name>
<dbReference type="EMBL" id="LSBI01000007">
    <property type="protein sequence ID" value="OAQ85796.1"/>
    <property type="molecule type" value="Genomic_DNA"/>
</dbReference>
<evidence type="ECO:0000256" key="1">
    <source>
        <dbReference type="SAM" id="MobiDB-lite"/>
    </source>
</evidence>
<dbReference type="GO" id="GO:0005975">
    <property type="term" value="P:carbohydrate metabolic process"/>
    <property type="evidence" value="ECO:0007669"/>
    <property type="project" value="InterPro"/>
</dbReference>
<feature type="compositionally biased region" description="Acidic residues" evidence="1">
    <location>
        <begin position="208"/>
        <end position="219"/>
    </location>
</feature>
<dbReference type="KEGG" id="plj:28890308"/>
<sequence length="436" mass="47104">MPHDSTLQRFVAALSAVYGPLDDLAAADAPTWNPPTNPGAGGHRGRYLWTDAFGLLDLLTLHRETSSPLYIALARRLADVVHETLGREREYHAHGGDSNDNDDGEGGEGARVPARLPGATDAEPLRGGLRIGKLDASGPDADGQYHHYLTLWMFALNRLSLAAGEPRWNDLAVQLAKAVHPHFVLRMPSALFSSSERLRRHHQHNGDDGDEGEERGEEDEGRLKMVWKISTDMRRVLVSSEGHLDAATGLVIYALLQRTAAQQGRGEGLLAREVAEYAGLTRRSDLAPSGDPLDLGMGLWVCQFDGAATPAGGGGIGQGTGTSGGSDSDDGGWAQRFIADALRLARVLLGPDSQLMRRSPSRRLAFREFGACLGVRCVDAAAADETLQERVRAVLDFWERHQGGEDDDLRPISKVMYAAALIPGAFRKGFLGEETP</sequence>
<organism evidence="2 3">
    <name type="scientific">Purpureocillium lilacinum</name>
    <name type="common">Paecilomyces lilacinus</name>
    <dbReference type="NCBI Taxonomy" id="33203"/>
    <lineage>
        <taxon>Eukaryota</taxon>
        <taxon>Fungi</taxon>
        <taxon>Dikarya</taxon>
        <taxon>Ascomycota</taxon>
        <taxon>Pezizomycotina</taxon>
        <taxon>Sordariomycetes</taxon>
        <taxon>Hypocreomycetidae</taxon>
        <taxon>Hypocreales</taxon>
        <taxon>Ophiocordycipitaceae</taxon>
        <taxon>Purpureocillium</taxon>
    </lineage>
</organism>
<gene>
    <name evidence="2" type="ORF">VFPFJ_08185</name>
</gene>
<accession>A0A179H6I4</accession>
<evidence type="ECO:0000313" key="3">
    <source>
        <dbReference type="Proteomes" id="UP000078340"/>
    </source>
</evidence>
<reference evidence="2 3" key="1">
    <citation type="submission" date="2016-02" db="EMBL/GenBank/DDBJ databases">
        <title>Biosynthesis of antibiotic leucinostatins and their inhibition on Phytophthora in bio-control Purpureocillium lilacinum.</title>
        <authorList>
            <person name="Wang G."/>
            <person name="Liu Z."/>
            <person name="Lin R."/>
            <person name="Li E."/>
            <person name="Mao Z."/>
            <person name="Ling J."/>
            <person name="Yin W."/>
            <person name="Xie B."/>
        </authorList>
    </citation>
    <scope>NUCLEOTIDE SEQUENCE [LARGE SCALE GENOMIC DNA]</scope>
    <source>
        <strain evidence="2">PLFJ-1</strain>
    </source>
</reference>